<dbReference type="EMBL" id="CP136920">
    <property type="protein sequence ID" value="WOO39520.1"/>
    <property type="molecule type" value="Genomic_DNA"/>
</dbReference>
<evidence type="ECO:0000256" key="3">
    <source>
        <dbReference type="ARBA" id="ARBA00022777"/>
    </source>
</evidence>
<dbReference type="InterPro" id="IPR029056">
    <property type="entry name" value="Ribokinase-like"/>
</dbReference>
<dbReference type="Proteomes" id="UP001304300">
    <property type="component" value="Chromosome"/>
</dbReference>
<evidence type="ECO:0000256" key="2">
    <source>
        <dbReference type="ARBA" id="ARBA00022679"/>
    </source>
</evidence>
<dbReference type="Pfam" id="PF00294">
    <property type="entry name" value="PfkB"/>
    <property type="match status" value="1"/>
</dbReference>
<reference evidence="5 6" key="1">
    <citation type="submission" date="2023-10" db="EMBL/GenBank/DDBJ databases">
        <title>Rubellicoccus peritrichatus gen. nov., sp. nov., isolated from an algae of coral reef tank.</title>
        <authorList>
            <person name="Luo J."/>
        </authorList>
    </citation>
    <scope>NUCLEOTIDE SEQUENCE [LARGE SCALE GENOMIC DNA]</scope>
    <source>
        <strain evidence="5 6">CR14</strain>
    </source>
</reference>
<evidence type="ECO:0000313" key="5">
    <source>
        <dbReference type="EMBL" id="WOO39520.1"/>
    </source>
</evidence>
<dbReference type="InterPro" id="IPR011611">
    <property type="entry name" value="PfkB_dom"/>
</dbReference>
<keyword evidence="6" id="KW-1185">Reference proteome</keyword>
<keyword evidence="2" id="KW-0808">Transferase</keyword>
<sequence>MEPRKTMECLIVGTMGFDTVETPSETRKRQLGGSAYFSAIGASLFAPVRLVASAGYDFTEEDQQAFAGKVINLDGVYCDPARPTFTWHGRYTEGFEERDTDDLQNNALDYFEPTISKEAADCPFALICNFDPDVQAKAINKLPADRFFLLDTIEKWIDEKRSAFLELALQCGLLVINNQEAEKLTETKDIKAAGQMMLDWGIAAVIIKQGDKGSHLFHPEGEHKVGICPAEAIIDPTGAGDTYAGTILGYITSRADAGFESIKEAMTWGAAAASFTIESFSAERLASVSLAEVEARRKTL</sequence>
<evidence type="ECO:0000256" key="1">
    <source>
        <dbReference type="ARBA" id="ARBA00010688"/>
    </source>
</evidence>
<dbReference type="InterPro" id="IPR050306">
    <property type="entry name" value="PfkB_Carbo_kinase"/>
</dbReference>
<gene>
    <name evidence="5" type="ORF">RZN69_12925</name>
</gene>
<dbReference type="KEGG" id="puo:RZN69_12925"/>
<protein>
    <submittedName>
        <fullName evidence="5">PfkB family carbohydrate kinase</fullName>
    </submittedName>
</protein>
<evidence type="ECO:0000313" key="6">
    <source>
        <dbReference type="Proteomes" id="UP001304300"/>
    </source>
</evidence>
<dbReference type="PANTHER" id="PTHR43085:SF57">
    <property type="entry name" value="CARBOHYDRATE KINASE PFKB DOMAIN-CONTAINING PROTEIN"/>
    <property type="match status" value="1"/>
</dbReference>
<evidence type="ECO:0000259" key="4">
    <source>
        <dbReference type="Pfam" id="PF00294"/>
    </source>
</evidence>
<dbReference type="AlphaFoldDB" id="A0AAQ3L914"/>
<accession>A0AAQ3L914</accession>
<proteinExistence type="inferred from homology"/>
<dbReference type="PANTHER" id="PTHR43085">
    <property type="entry name" value="HEXOKINASE FAMILY MEMBER"/>
    <property type="match status" value="1"/>
</dbReference>
<name>A0AAQ3L914_9BACT</name>
<dbReference type="Gene3D" id="3.40.1190.20">
    <property type="match status" value="1"/>
</dbReference>
<organism evidence="5 6">
    <name type="scientific">Rubellicoccus peritrichatus</name>
    <dbReference type="NCBI Taxonomy" id="3080537"/>
    <lineage>
        <taxon>Bacteria</taxon>
        <taxon>Pseudomonadati</taxon>
        <taxon>Verrucomicrobiota</taxon>
        <taxon>Opitutia</taxon>
        <taxon>Puniceicoccales</taxon>
        <taxon>Cerasicoccaceae</taxon>
        <taxon>Rubellicoccus</taxon>
    </lineage>
</organism>
<dbReference type="RefSeq" id="WP_317831442.1">
    <property type="nucleotide sequence ID" value="NZ_CP136920.1"/>
</dbReference>
<keyword evidence="3 5" id="KW-0418">Kinase</keyword>
<comment type="similarity">
    <text evidence="1">Belongs to the carbohydrate kinase PfkB family.</text>
</comment>
<dbReference type="SUPFAM" id="SSF53613">
    <property type="entry name" value="Ribokinase-like"/>
    <property type="match status" value="1"/>
</dbReference>
<feature type="domain" description="Carbohydrate kinase PfkB" evidence="4">
    <location>
        <begin position="155"/>
        <end position="282"/>
    </location>
</feature>
<dbReference type="GO" id="GO:0016301">
    <property type="term" value="F:kinase activity"/>
    <property type="evidence" value="ECO:0007669"/>
    <property type="project" value="UniProtKB-KW"/>
</dbReference>